<dbReference type="GO" id="GO:0003676">
    <property type="term" value="F:nucleic acid binding"/>
    <property type="evidence" value="ECO:0007669"/>
    <property type="project" value="InterPro"/>
</dbReference>
<dbReference type="GO" id="GO:0008408">
    <property type="term" value="F:3'-5' exonuclease activity"/>
    <property type="evidence" value="ECO:0007669"/>
    <property type="project" value="InterPro"/>
</dbReference>
<reference evidence="2" key="1">
    <citation type="submission" date="2023-06" db="EMBL/GenBank/DDBJ databases">
        <title>Draft genome of Marssonina rosae.</title>
        <authorList>
            <person name="Cheng Q."/>
        </authorList>
    </citation>
    <scope>NUCLEOTIDE SEQUENCE</scope>
    <source>
        <strain evidence="2">R4</strain>
    </source>
</reference>
<accession>A0AAD9SVY7</accession>
<dbReference type="PANTHER" id="PTHR43040:SF1">
    <property type="entry name" value="RIBONUCLEASE D"/>
    <property type="match status" value="1"/>
</dbReference>
<comment type="caution">
    <text evidence="2">The sequence shown here is derived from an EMBL/GenBank/DDBJ whole genome shotgun (WGS) entry which is preliminary data.</text>
</comment>
<gene>
    <name evidence="2" type="ORF">QTJ16_006871</name>
</gene>
<organism evidence="2 3">
    <name type="scientific">Diplocarpon rosae</name>
    <dbReference type="NCBI Taxonomy" id="946125"/>
    <lineage>
        <taxon>Eukaryota</taxon>
        <taxon>Fungi</taxon>
        <taxon>Dikarya</taxon>
        <taxon>Ascomycota</taxon>
        <taxon>Pezizomycotina</taxon>
        <taxon>Leotiomycetes</taxon>
        <taxon>Helotiales</taxon>
        <taxon>Drepanopezizaceae</taxon>
        <taxon>Diplocarpon</taxon>
    </lineage>
</organism>
<dbReference type="AlphaFoldDB" id="A0AAD9SVY7"/>
<evidence type="ECO:0000313" key="2">
    <source>
        <dbReference type="EMBL" id="KAK2623690.1"/>
    </source>
</evidence>
<evidence type="ECO:0000313" key="3">
    <source>
        <dbReference type="Proteomes" id="UP001285354"/>
    </source>
</evidence>
<dbReference type="InterPro" id="IPR012337">
    <property type="entry name" value="RNaseH-like_sf"/>
</dbReference>
<dbReference type="InterPro" id="IPR002562">
    <property type="entry name" value="3'-5'_exonuclease_dom"/>
</dbReference>
<name>A0AAD9SVY7_9HELO</name>
<dbReference type="Gene3D" id="3.30.420.10">
    <property type="entry name" value="Ribonuclease H-like superfamily/Ribonuclease H"/>
    <property type="match status" value="1"/>
</dbReference>
<dbReference type="SUPFAM" id="SSF53098">
    <property type="entry name" value="Ribonuclease H-like"/>
    <property type="match status" value="1"/>
</dbReference>
<sequence length="581" mass="65779">MKYPVSILDLRLPKNTLRKTRKVRKTRNAAEALTHIGIHQSNKIPKSQTIPTRPHAAPGTKVAVQSSETLSWFTNGSDNSDELFLSRIWTESAPTGLVSTLDSGIAFGNNALEQDFDSGVALDKNPLEHETEERSVSFRWIDPLDVSTSGKFDGPTRTLVDTEEKLIAFLPNLSKLGSSNTKDPELSIDTEGCNLSRAGDMRLLQLRIRSLKHSYIFDIHKLGGTAMFETMSTEGLSLKKMLESKDHVKLFWDCRQDQDAMFALFGVKLGRVIDVQLMELGCRNCGETRSLFGLASAVSHEEHHWMTSQEVAEWKKMNSLAKNYFRKSNYGVFNLPDLPDLALEYSAGDVDAIEKLYHVYAPQQTRKSWHLVHKHTDLRLEQSMAADKSPTSGSAQAPIEFATLPIRREMKFDIPSNLRALFRKRAIPNVKPTEEKATWENKLLEQVGEGWGSPQGGTKKKANTTGWNTWVKYAKLFSFIRTWACTNPLGDCYTWCLRVAAILMLWRLVYIPSVSNFAHGIIGEFWSRIWECIRNWIFFENLLTSSNLELAVERAEDICQIITIDQALHKPEHACCYFAST</sequence>
<dbReference type="InterPro" id="IPR036397">
    <property type="entry name" value="RNaseH_sf"/>
</dbReference>
<protein>
    <recommendedName>
        <fullName evidence="1">3'-5' exonuclease domain-containing protein</fullName>
    </recommendedName>
</protein>
<dbReference type="PANTHER" id="PTHR43040">
    <property type="entry name" value="RIBONUCLEASE D"/>
    <property type="match status" value="1"/>
</dbReference>
<dbReference type="Pfam" id="PF01612">
    <property type="entry name" value="DNA_pol_A_exo1"/>
    <property type="match status" value="1"/>
</dbReference>
<proteinExistence type="predicted"/>
<dbReference type="GO" id="GO:0006139">
    <property type="term" value="P:nucleobase-containing compound metabolic process"/>
    <property type="evidence" value="ECO:0007669"/>
    <property type="project" value="InterPro"/>
</dbReference>
<dbReference type="Proteomes" id="UP001285354">
    <property type="component" value="Unassembled WGS sequence"/>
</dbReference>
<evidence type="ECO:0000259" key="1">
    <source>
        <dbReference type="Pfam" id="PF01612"/>
    </source>
</evidence>
<feature type="domain" description="3'-5' exonuclease" evidence="1">
    <location>
        <begin position="173"/>
        <end position="358"/>
    </location>
</feature>
<dbReference type="EMBL" id="JAUBYV010000012">
    <property type="protein sequence ID" value="KAK2623690.1"/>
    <property type="molecule type" value="Genomic_DNA"/>
</dbReference>
<keyword evidence="3" id="KW-1185">Reference proteome</keyword>